<sequence>MPPPSTGRASRTGQSSSVAGRKRSSSCTDASLPRKRTCSSSPLKGRRATADRVYRRVIVEDYACSARRLRSITRHRHPDSFDDVSPTTIPLAVSKSDTRECYIQNLGGVRKRDPENGRLPGLKTGNRNLLRLRWNR</sequence>
<proteinExistence type="predicted"/>
<reference evidence="2" key="1">
    <citation type="journal article" date="2020" name="Stud. Mycol.">
        <title>101 Dothideomycetes genomes: a test case for predicting lifestyles and emergence of pathogens.</title>
        <authorList>
            <person name="Haridas S."/>
            <person name="Albert R."/>
            <person name="Binder M."/>
            <person name="Bloem J."/>
            <person name="Labutti K."/>
            <person name="Salamov A."/>
            <person name="Andreopoulos B."/>
            <person name="Baker S."/>
            <person name="Barry K."/>
            <person name="Bills G."/>
            <person name="Bluhm B."/>
            <person name="Cannon C."/>
            <person name="Castanera R."/>
            <person name="Culley D."/>
            <person name="Daum C."/>
            <person name="Ezra D."/>
            <person name="Gonzalez J."/>
            <person name="Henrissat B."/>
            <person name="Kuo A."/>
            <person name="Liang C."/>
            <person name="Lipzen A."/>
            <person name="Lutzoni F."/>
            <person name="Magnuson J."/>
            <person name="Mondo S."/>
            <person name="Nolan M."/>
            <person name="Ohm R."/>
            <person name="Pangilinan J."/>
            <person name="Park H.-J."/>
            <person name="Ramirez L."/>
            <person name="Alfaro M."/>
            <person name="Sun H."/>
            <person name="Tritt A."/>
            <person name="Yoshinaga Y."/>
            <person name="Zwiers L.-H."/>
            <person name="Turgeon B."/>
            <person name="Goodwin S."/>
            <person name="Spatafora J."/>
            <person name="Crous P."/>
            <person name="Grigoriev I."/>
        </authorList>
    </citation>
    <scope>NUCLEOTIDE SEQUENCE</scope>
    <source>
        <strain evidence="2">CBS 122367</strain>
    </source>
</reference>
<name>A0A6G1IGM9_9PLEO</name>
<evidence type="ECO:0000313" key="2">
    <source>
        <dbReference type="EMBL" id="KAF2677387.1"/>
    </source>
</evidence>
<evidence type="ECO:0000256" key="1">
    <source>
        <dbReference type="SAM" id="MobiDB-lite"/>
    </source>
</evidence>
<dbReference type="EMBL" id="MU005623">
    <property type="protein sequence ID" value="KAF2677387.1"/>
    <property type="molecule type" value="Genomic_DNA"/>
</dbReference>
<accession>A0A6G1IGM9</accession>
<gene>
    <name evidence="2" type="ORF">K458DRAFT_162131</name>
</gene>
<protein>
    <submittedName>
        <fullName evidence="2">Uncharacterized protein</fullName>
    </submittedName>
</protein>
<dbReference type="Proteomes" id="UP000799291">
    <property type="component" value="Unassembled WGS sequence"/>
</dbReference>
<evidence type="ECO:0000313" key="3">
    <source>
        <dbReference type="Proteomes" id="UP000799291"/>
    </source>
</evidence>
<keyword evidence="3" id="KW-1185">Reference proteome</keyword>
<dbReference type="AlphaFoldDB" id="A0A6G1IGM9"/>
<feature type="region of interest" description="Disordered" evidence="1">
    <location>
        <begin position="1"/>
        <end position="49"/>
    </location>
</feature>
<organism evidence="2 3">
    <name type="scientific">Lentithecium fluviatile CBS 122367</name>
    <dbReference type="NCBI Taxonomy" id="1168545"/>
    <lineage>
        <taxon>Eukaryota</taxon>
        <taxon>Fungi</taxon>
        <taxon>Dikarya</taxon>
        <taxon>Ascomycota</taxon>
        <taxon>Pezizomycotina</taxon>
        <taxon>Dothideomycetes</taxon>
        <taxon>Pleosporomycetidae</taxon>
        <taxon>Pleosporales</taxon>
        <taxon>Massarineae</taxon>
        <taxon>Lentitheciaceae</taxon>
        <taxon>Lentithecium</taxon>
    </lineage>
</organism>